<dbReference type="InterPro" id="IPR030184">
    <property type="entry name" value="WAT1-related"/>
</dbReference>
<feature type="transmembrane region" description="Helical" evidence="6">
    <location>
        <begin position="295"/>
        <end position="312"/>
    </location>
</feature>
<evidence type="ECO:0000256" key="6">
    <source>
        <dbReference type="RuleBase" id="RU363077"/>
    </source>
</evidence>
<dbReference type="SUPFAM" id="SSF103481">
    <property type="entry name" value="Multidrug resistance efflux transporter EmrE"/>
    <property type="match status" value="2"/>
</dbReference>
<keyword evidence="4 6" id="KW-1133">Transmembrane helix</keyword>
<evidence type="ECO:0000256" key="1">
    <source>
        <dbReference type="ARBA" id="ARBA00004141"/>
    </source>
</evidence>
<evidence type="ECO:0000256" key="2">
    <source>
        <dbReference type="ARBA" id="ARBA00007635"/>
    </source>
</evidence>
<sequence length="380" mass="41602">MTETSHTEGEAKKMRTLMKSFTSSKAILTMVLVQLILTGMQLLTRVILVQGSFIGSLIVYRHIVAAICVAPFALYFERVQAKKFSWKVWFWLFVNALMGMTLSQGLFYYGLKDTSATYSVNFLNLVPITTFLISVICRMEKLSLLTWAGKAKSIGAILCVGGALVTSLYKGKQFYLGHRSHHTQTATAANQTHMLRGTFFLICSCLSCTAWFVAQVKLLKEFPLKYWGTMISCVLAAIQAAIIGVCIDSSKASWRIEWNLQLITILYSGALSTAASFCLMSWVISDKGPSYPPMFNPLALVFVAISEALVLGQPLGVGTLEGMALIIMGLYSFLWGKNNDTKSLPQTKGSTGTDNGLTLARTTSTVVPSASPIDTILEKA</sequence>
<keyword evidence="9" id="KW-1185">Reference proteome</keyword>
<feature type="domain" description="EamA" evidence="7">
    <location>
        <begin position="196"/>
        <end position="332"/>
    </location>
</feature>
<organism evidence="8 9">
    <name type="scientific">Psophocarpus tetragonolobus</name>
    <name type="common">Winged bean</name>
    <name type="synonym">Dolichos tetragonolobus</name>
    <dbReference type="NCBI Taxonomy" id="3891"/>
    <lineage>
        <taxon>Eukaryota</taxon>
        <taxon>Viridiplantae</taxon>
        <taxon>Streptophyta</taxon>
        <taxon>Embryophyta</taxon>
        <taxon>Tracheophyta</taxon>
        <taxon>Spermatophyta</taxon>
        <taxon>Magnoliopsida</taxon>
        <taxon>eudicotyledons</taxon>
        <taxon>Gunneridae</taxon>
        <taxon>Pentapetalae</taxon>
        <taxon>rosids</taxon>
        <taxon>fabids</taxon>
        <taxon>Fabales</taxon>
        <taxon>Fabaceae</taxon>
        <taxon>Papilionoideae</taxon>
        <taxon>50 kb inversion clade</taxon>
        <taxon>NPAAA clade</taxon>
        <taxon>indigoferoid/millettioid clade</taxon>
        <taxon>Phaseoleae</taxon>
        <taxon>Psophocarpus</taxon>
    </lineage>
</organism>
<dbReference type="PANTHER" id="PTHR31218">
    <property type="entry name" value="WAT1-RELATED PROTEIN"/>
    <property type="match status" value="1"/>
</dbReference>
<comment type="similarity">
    <text evidence="2 6">Belongs to the drug/metabolite transporter (DMT) superfamily. Plant drug/metabolite exporter (P-DME) (TC 2.A.7.4) family.</text>
</comment>
<proteinExistence type="inferred from homology"/>
<feature type="transmembrane region" description="Helical" evidence="6">
    <location>
        <begin position="88"/>
        <end position="110"/>
    </location>
</feature>
<feature type="transmembrane region" description="Helical" evidence="6">
    <location>
        <begin position="194"/>
        <end position="214"/>
    </location>
</feature>
<keyword evidence="3 6" id="KW-0812">Transmembrane</keyword>
<dbReference type="Proteomes" id="UP001386955">
    <property type="component" value="Unassembled WGS sequence"/>
</dbReference>
<evidence type="ECO:0000313" key="9">
    <source>
        <dbReference type="Proteomes" id="UP001386955"/>
    </source>
</evidence>
<gene>
    <name evidence="8" type="ORF">VNO78_31200</name>
</gene>
<evidence type="ECO:0000256" key="3">
    <source>
        <dbReference type="ARBA" id="ARBA00022692"/>
    </source>
</evidence>
<evidence type="ECO:0000259" key="7">
    <source>
        <dbReference type="Pfam" id="PF00892"/>
    </source>
</evidence>
<comment type="caution">
    <text evidence="8">The sequence shown here is derived from an EMBL/GenBank/DDBJ whole genome shotgun (WGS) entry which is preliminary data.</text>
</comment>
<feature type="domain" description="EamA" evidence="7">
    <location>
        <begin position="26"/>
        <end position="163"/>
    </location>
</feature>
<dbReference type="GO" id="GO:0016020">
    <property type="term" value="C:membrane"/>
    <property type="evidence" value="ECO:0007669"/>
    <property type="project" value="UniProtKB-SubCell"/>
</dbReference>
<keyword evidence="5 6" id="KW-0472">Membrane</keyword>
<evidence type="ECO:0000256" key="5">
    <source>
        <dbReference type="ARBA" id="ARBA00023136"/>
    </source>
</evidence>
<feature type="transmembrane region" description="Helical" evidence="6">
    <location>
        <begin position="122"/>
        <end position="139"/>
    </location>
</feature>
<feature type="transmembrane region" description="Helical" evidence="6">
    <location>
        <begin position="151"/>
        <end position="169"/>
    </location>
</feature>
<dbReference type="InterPro" id="IPR037185">
    <property type="entry name" value="EmrE-like"/>
</dbReference>
<evidence type="ECO:0000256" key="4">
    <source>
        <dbReference type="ARBA" id="ARBA00022989"/>
    </source>
</evidence>
<reference evidence="8 9" key="1">
    <citation type="submission" date="2024-01" db="EMBL/GenBank/DDBJ databases">
        <title>The genomes of 5 underutilized Papilionoideae crops provide insights into root nodulation and disease resistanc.</title>
        <authorList>
            <person name="Jiang F."/>
        </authorList>
    </citation>
    <scope>NUCLEOTIDE SEQUENCE [LARGE SCALE GENOMIC DNA]</scope>
    <source>
        <strain evidence="8">DUOXIRENSHENG_FW03</strain>
        <tissue evidence="8">Leaves</tissue>
    </source>
</reference>
<dbReference type="EMBL" id="JAYMYS010000008">
    <property type="protein sequence ID" value="KAK7385479.1"/>
    <property type="molecule type" value="Genomic_DNA"/>
</dbReference>
<dbReference type="AlphaFoldDB" id="A0AAN9RZP2"/>
<dbReference type="InterPro" id="IPR000620">
    <property type="entry name" value="EamA_dom"/>
</dbReference>
<dbReference type="GO" id="GO:0022857">
    <property type="term" value="F:transmembrane transporter activity"/>
    <property type="evidence" value="ECO:0007669"/>
    <property type="project" value="InterPro"/>
</dbReference>
<accession>A0AAN9RZP2</accession>
<feature type="transmembrane region" description="Helical" evidence="6">
    <location>
        <begin position="226"/>
        <end position="245"/>
    </location>
</feature>
<evidence type="ECO:0000313" key="8">
    <source>
        <dbReference type="EMBL" id="KAK7385479.1"/>
    </source>
</evidence>
<feature type="transmembrane region" description="Helical" evidence="6">
    <location>
        <begin position="53"/>
        <end position="76"/>
    </location>
</feature>
<dbReference type="Pfam" id="PF00892">
    <property type="entry name" value="EamA"/>
    <property type="match status" value="2"/>
</dbReference>
<feature type="transmembrane region" description="Helical" evidence="6">
    <location>
        <begin position="265"/>
        <end position="283"/>
    </location>
</feature>
<feature type="transmembrane region" description="Helical" evidence="6">
    <location>
        <begin position="26"/>
        <end position="47"/>
    </location>
</feature>
<protein>
    <recommendedName>
        <fullName evidence="6">WAT1-related protein</fullName>
    </recommendedName>
</protein>
<name>A0AAN9RZP2_PSOTE</name>
<comment type="subcellular location">
    <subcellularLocation>
        <location evidence="1 6">Membrane</location>
        <topology evidence="1 6">Multi-pass membrane protein</topology>
    </subcellularLocation>
</comment>